<evidence type="ECO:0000256" key="7">
    <source>
        <dbReference type="SAM" id="MobiDB-lite"/>
    </source>
</evidence>
<dbReference type="EMBL" id="FO082277">
    <property type="protein sequence ID" value="CCO15180.1"/>
    <property type="molecule type" value="Genomic_DNA"/>
</dbReference>
<keyword evidence="6" id="KW-0067">ATP-binding</keyword>
<feature type="compositionally biased region" description="Low complexity" evidence="7">
    <location>
        <begin position="178"/>
        <end position="189"/>
    </location>
</feature>
<dbReference type="EC" id="2.7.1.67" evidence="2"/>
<feature type="domain" description="Ubiquitin-like" evidence="8">
    <location>
        <begin position="377"/>
        <end position="453"/>
    </location>
</feature>
<dbReference type="KEGG" id="bpg:Bathy02g03670"/>
<dbReference type="AlphaFoldDB" id="K8ERX5"/>
<dbReference type="RefSeq" id="XP_007514940.1">
    <property type="nucleotide sequence ID" value="XM_007514878.1"/>
</dbReference>
<dbReference type="PANTHER" id="PTHR45800:SF4">
    <property type="entry name" value="PHOSPHATIDYLINOSITOL 4-KINASE GAMMA 3"/>
    <property type="match status" value="1"/>
</dbReference>
<keyword evidence="5" id="KW-0418">Kinase</keyword>
<evidence type="ECO:0000256" key="1">
    <source>
        <dbReference type="ARBA" id="ARBA00008941"/>
    </source>
</evidence>
<feature type="compositionally biased region" description="Polar residues" evidence="7">
    <location>
        <begin position="38"/>
        <end position="47"/>
    </location>
</feature>
<dbReference type="STRING" id="41875.K8ERX5"/>
<gene>
    <name evidence="10" type="ORF">Bathy02g03670</name>
</gene>
<organism evidence="10 11">
    <name type="scientific">Bathycoccus prasinos</name>
    <dbReference type="NCBI Taxonomy" id="41875"/>
    <lineage>
        <taxon>Eukaryota</taxon>
        <taxon>Viridiplantae</taxon>
        <taxon>Chlorophyta</taxon>
        <taxon>Mamiellophyceae</taxon>
        <taxon>Mamiellales</taxon>
        <taxon>Bathycoccaceae</taxon>
        <taxon>Bathycoccus</taxon>
    </lineage>
</organism>
<dbReference type="Pfam" id="PF00454">
    <property type="entry name" value="PI3_PI4_kinase"/>
    <property type="match status" value="1"/>
</dbReference>
<evidence type="ECO:0000313" key="10">
    <source>
        <dbReference type="EMBL" id="CCO15180.1"/>
    </source>
</evidence>
<evidence type="ECO:0000313" key="11">
    <source>
        <dbReference type="Proteomes" id="UP000198341"/>
    </source>
</evidence>
<reference evidence="10 11" key="1">
    <citation type="submission" date="2011-10" db="EMBL/GenBank/DDBJ databases">
        <authorList>
            <person name="Genoscope - CEA"/>
        </authorList>
    </citation>
    <scope>NUCLEOTIDE SEQUENCE [LARGE SCALE GENOMIC DNA]</scope>
    <source>
        <strain evidence="10 11">RCC 1105</strain>
    </source>
</reference>
<feature type="region of interest" description="Disordered" evidence="7">
    <location>
        <begin position="1"/>
        <end position="120"/>
    </location>
</feature>
<dbReference type="GO" id="GO:0004430">
    <property type="term" value="F:1-phosphatidylinositol 4-kinase activity"/>
    <property type="evidence" value="ECO:0007669"/>
    <property type="project" value="UniProtKB-EC"/>
</dbReference>
<proteinExistence type="inferred from homology"/>
<dbReference type="PROSITE" id="PS50290">
    <property type="entry name" value="PI3_4_KINASE_3"/>
    <property type="match status" value="1"/>
</dbReference>
<protein>
    <recommendedName>
        <fullName evidence="2">1-phosphatidylinositol 4-kinase</fullName>
        <ecNumber evidence="2">2.7.1.67</ecNumber>
    </recommendedName>
</protein>
<dbReference type="OrthoDB" id="5839at2759"/>
<feature type="compositionally biased region" description="Acidic residues" evidence="7">
    <location>
        <begin position="225"/>
        <end position="234"/>
    </location>
</feature>
<dbReference type="PROSITE" id="PS50053">
    <property type="entry name" value="UBIQUITIN_2"/>
    <property type="match status" value="1"/>
</dbReference>
<dbReference type="GeneID" id="19017480"/>
<dbReference type="CDD" id="cd17039">
    <property type="entry name" value="Ubl_ubiquitin_like"/>
    <property type="match status" value="1"/>
</dbReference>
<name>K8ERX5_9CHLO</name>
<feature type="region of interest" description="Disordered" evidence="7">
    <location>
        <begin position="640"/>
        <end position="662"/>
    </location>
</feature>
<feature type="compositionally biased region" description="Basic and acidic residues" evidence="7">
    <location>
        <begin position="103"/>
        <end position="113"/>
    </location>
</feature>
<evidence type="ECO:0000259" key="9">
    <source>
        <dbReference type="PROSITE" id="PS50290"/>
    </source>
</evidence>
<comment type="similarity">
    <text evidence="1">Belongs to the PI3/PI4-kinase family. Type II PI4K subfamily.</text>
</comment>
<feature type="region of interest" description="Disordered" evidence="7">
    <location>
        <begin position="462"/>
        <end position="530"/>
    </location>
</feature>
<evidence type="ECO:0000256" key="5">
    <source>
        <dbReference type="ARBA" id="ARBA00022777"/>
    </source>
</evidence>
<evidence type="ECO:0000256" key="4">
    <source>
        <dbReference type="ARBA" id="ARBA00022741"/>
    </source>
</evidence>
<dbReference type="InterPro" id="IPR000626">
    <property type="entry name" value="Ubiquitin-like_dom"/>
</dbReference>
<accession>K8ERX5</accession>
<dbReference type="eggNOG" id="KOG2381">
    <property type="taxonomic scope" value="Eukaryota"/>
</dbReference>
<feature type="domain" description="PI3K/PI4K catalytic" evidence="9">
    <location>
        <begin position="591"/>
        <end position="909"/>
    </location>
</feature>
<sequence length="942" mass="103907">MTTTEEYNATQILRMRSPSSSNTNSASKEPTERVHGFNVNNSSGTTRNEVEALRALRISSARTNASSSTITNEGTTNEKEEDDEKQEEEEFDVMALPMTPKKGGSDVDKKDTEELMTPRSLSKRIGKPDIKVMLATGNNEPIDVMRGRGIVTSMTLRAKAEGIKRVPEKMFTTTGGKSRFSSNSNSNGRNNEDEDDEDDGNKVNLVLPAEVLRNAAQKEKQSNENDTEEEENNTFDDPKEYRKLMVKLSDLSYIHIKAAVGVDNATGNVIERDFWLPLDETKTIGDLKRYVEEANTLETMKMMRNRNKMITNGSKNSTSPPKTTAMNNSKLAPVNEDEELESVVLLKGRELADSRRLMDENVTHNTTLHFYVKKDAQNVTVKMHGSRDVELNLKADETAESLRGKISALSSSLGARSGDNGGQNQLDLFYGAKALKDGPLSNYGVRAGATLELRPHVPVRQSVDGAMNIPRGVRNNNKNNNGESRSYGSGYDSISKSINISNNSHNSDGGSSRNGSHQKSPRLSWGSYNGNNHQFGSSVDRFHQTHQQSGSYMRSHSLRSSDSTIDSVSPPEQPITPIGSFDMAREGLLAGVHPMLSSGGTGGAYFLKSAVGETVAVFKPADEEPLAKNNPRGNSWMNNFNNINNTETAIQSSPGEGMRKGTRVGEGAAREVAAYLLDHDGFSGVPVTSLANLSEQNVFFSGDDDDIIQRENENSGKLGSIQEFIKADAEAEEFGPSLFPLEEVHKIAVLDIRLANTDRNAGNILVKKDETTGQIVSLIPIDHGYALPHTLEDVCFEWEFWPQTKQPFSESTKEYIETLDAEEDIEYLRDNDIELHSSSERVLKISTMLLKKASKLDIPPADIASIMSRSIPTRMSDAEKLVAKAASTAICACRSERGELVHKSPNNGSFWNDLDEEGENAESIFMREFERALDAYLTERQR</sequence>
<feature type="region of interest" description="Disordered" evidence="7">
    <location>
        <begin position="217"/>
        <end position="237"/>
    </location>
</feature>
<evidence type="ECO:0000256" key="3">
    <source>
        <dbReference type="ARBA" id="ARBA00022679"/>
    </source>
</evidence>
<evidence type="ECO:0000256" key="2">
    <source>
        <dbReference type="ARBA" id="ARBA00012169"/>
    </source>
</evidence>
<feature type="compositionally biased region" description="Low complexity" evidence="7">
    <location>
        <begin position="493"/>
        <end position="515"/>
    </location>
</feature>
<feature type="compositionally biased region" description="Polar residues" evidence="7">
    <location>
        <begin position="1"/>
        <end position="11"/>
    </location>
</feature>
<keyword evidence="11" id="KW-1185">Reference proteome</keyword>
<feature type="region of interest" description="Disordered" evidence="7">
    <location>
        <begin position="167"/>
        <end position="201"/>
    </location>
</feature>
<keyword evidence="3" id="KW-0808">Transferase</keyword>
<feature type="region of interest" description="Disordered" evidence="7">
    <location>
        <begin position="545"/>
        <end position="579"/>
    </location>
</feature>
<keyword evidence="4" id="KW-0547">Nucleotide-binding</keyword>
<dbReference type="PANTHER" id="PTHR45800">
    <property type="entry name" value="PHOSPHATIDYLINOSITOL 4-KINASE GAMMA"/>
    <property type="match status" value="1"/>
</dbReference>
<feature type="compositionally biased region" description="Polar residues" evidence="7">
    <location>
        <begin position="60"/>
        <end position="75"/>
    </location>
</feature>
<dbReference type="InterPro" id="IPR029071">
    <property type="entry name" value="Ubiquitin-like_domsf"/>
</dbReference>
<dbReference type="SUPFAM" id="SSF54236">
    <property type="entry name" value="Ubiquitin-like"/>
    <property type="match status" value="1"/>
</dbReference>
<feature type="compositionally biased region" description="Low complexity" evidence="7">
    <location>
        <begin position="17"/>
        <end position="27"/>
    </location>
</feature>
<dbReference type="GO" id="GO:0005524">
    <property type="term" value="F:ATP binding"/>
    <property type="evidence" value="ECO:0007669"/>
    <property type="project" value="UniProtKB-KW"/>
</dbReference>
<feature type="compositionally biased region" description="Acidic residues" evidence="7">
    <location>
        <begin position="79"/>
        <end position="92"/>
    </location>
</feature>
<evidence type="ECO:0000259" key="8">
    <source>
        <dbReference type="PROSITE" id="PS50053"/>
    </source>
</evidence>
<dbReference type="InterPro" id="IPR000403">
    <property type="entry name" value="PI3/4_kinase_cat_dom"/>
</dbReference>
<dbReference type="Proteomes" id="UP000198341">
    <property type="component" value="Chromosome 2"/>
</dbReference>
<evidence type="ECO:0000256" key="6">
    <source>
        <dbReference type="ARBA" id="ARBA00022840"/>
    </source>
</evidence>
<dbReference type="InterPro" id="IPR044571">
    <property type="entry name" value="P4KG1-8"/>
</dbReference>
<feature type="compositionally biased region" description="Polar residues" evidence="7">
    <location>
        <begin position="545"/>
        <end position="567"/>
    </location>
</feature>